<feature type="transmembrane region" description="Helical" evidence="5">
    <location>
        <begin position="103"/>
        <end position="120"/>
    </location>
</feature>
<keyword evidence="2 5" id="KW-0812">Transmembrane</keyword>
<dbReference type="NCBIfam" id="TIGR00367">
    <property type="entry name" value="calcium/sodium antiporter"/>
    <property type="match status" value="1"/>
</dbReference>
<keyword evidence="3 5" id="KW-1133">Transmembrane helix</keyword>
<evidence type="ECO:0000256" key="4">
    <source>
        <dbReference type="ARBA" id="ARBA00023136"/>
    </source>
</evidence>
<dbReference type="InterPro" id="IPR004837">
    <property type="entry name" value="NaCa_Exmemb"/>
</dbReference>
<comment type="caution">
    <text evidence="7">The sequence shown here is derived from an EMBL/GenBank/DDBJ whole genome shotgun (WGS) entry which is preliminary data.</text>
</comment>
<sequence>MEYLQLILGFALLVAGGEALVRGAVSAATRFGVSPLLIGLTLVGFGTSTPELVTSLQAALGGFPGIAVGNVIGSNIANILLIVGVAAVIMPMTVDAQAFRRDGAALAIATALAVAVILLGTLERWMGGVLVMALLAYIWVAYKTDGVALPSSEVPGVAPAYGFVWVALGLAVGGIALTIFGARLTVDAAVTLALLWGMSETVVGLTVVAVGTSLPELVTSVMAALRRESGIAFGNVIGSNIYNILGILGVTALVQPIPIPPQIAQLDVWVMTAATILLIMAVVAWQRIGRGVGLAFLGAYAAYTAWLVAGV</sequence>
<name>A0ABU3VJ91_9RHOB</name>
<feature type="transmembrane region" description="Helical" evidence="5">
    <location>
        <begin position="65"/>
        <end position="91"/>
    </location>
</feature>
<proteinExistence type="predicted"/>
<feature type="domain" description="Sodium/calcium exchanger membrane region" evidence="6">
    <location>
        <begin position="4"/>
        <end position="142"/>
    </location>
</feature>
<feature type="transmembrane region" description="Helical" evidence="5">
    <location>
        <begin position="162"/>
        <end position="182"/>
    </location>
</feature>
<evidence type="ECO:0000313" key="8">
    <source>
        <dbReference type="Proteomes" id="UP001255416"/>
    </source>
</evidence>
<dbReference type="PANTHER" id="PTHR10846">
    <property type="entry name" value="SODIUM/POTASSIUM/CALCIUM EXCHANGER"/>
    <property type="match status" value="1"/>
</dbReference>
<feature type="transmembrane region" description="Helical" evidence="5">
    <location>
        <begin position="125"/>
        <end position="142"/>
    </location>
</feature>
<dbReference type="InterPro" id="IPR004481">
    <property type="entry name" value="K/Na/Ca-exchanger"/>
</dbReference>
<feature type="domain" description="Sodium/calcium exchanger membrane region" evidence="6">
    <location>
        <begin position="167"/>
        <end position="307"/>
    </location>
</feature>
<organism evidence="7 8">
    <name type="scientific">Sedimentitalea todarodis</name>
    <dbReference type="NCBI Taxonomy" id="1631240"/>
    <lineage>
        <taxon>Bacteria</taxon>
        <taxon>Pseudomonadati</taxon>
        <taxon>Pseudomonadota</taxon>
        <taxon>Alphaproteobacteria</taxon>
        <taxon>Rhodobacterales</taxon>
        <taxon>Paracoccaceae</taxon>
        <taxon>Sedimentitalea</taxon>
    </lineage>
</organism>
<gene>
    <name evidence="7" type="ORF">QO231_20720</name>
</gene>
<dbReference type="Gene3D" id="1.20.1420.30">
    <property type="entry name" value="NCX, central ion-binding region"/>
    <property type="match status" value="1"/>
</dbReference>
<feature type="transmembrane region" description="Helical" evidence="5">
    <location>
        <begin position="291"/>
        <end position="309"/>
    </location>
</feature>
<dbReference type="EMBL" id="JASMWN010000021">
    <property type="protein sequence ID" value="MDU9006261.1"/>
    <property type="molecule type" value="Genomic_DNA"/>
</dbReference>
<evidence type="ECO:0000256" key="5">
    <source>
        <dbReference type="SAM" id="Phobius"/>
    </source>
</evidence>
<dbReference type="Proteomes" id="UP001255416">
    <property type="component" value="Unassembled WGS sequence"/>
</dbReference>
<evidence type="ECO:0000313" key="7">
    <source>
        <dbReference type="EMBL" id="MDU9006261.1"/>
    </source>
</evidence>
<keyword evidence="4 5" id="KW-0472">Membrane</keyword>
<comment type="subcellular location">
    <subcellularLocation>
        <location evidence="1">Membrane</location>
        <topology evidence="1">Multi-pass membrane protein</topology>
    </subcellularLocation>
</comment>
<feature type="transmembrane region" description="Helical" evidence="5">
    <location>
        <begin position="189"/>
        <end position="211"/>
    </location>
</feature>
<dbReference type="InterPro" id="IPR044880">
    <property type="entry name" value="NCX_ion-bd_dom_sf"/>
</dbReference>
<feature type="transmembrane region" description="Helical" evidence="5">
    <location>
        <begin position="33"/>
        <end position="53"/>
    </location>
</feature>
<evidence type="ECO:0000256" key="2">
    <source>
        <dbReference type="ARBA" id="ARBA00022692"/>
    </source>
</evidence>
<dbReference type="Pfam" id="PF01699">
    <property type="entry name" value="Na_Ca_ex"/>
    <property type="match status" value="2"/>
</dbReference>
<dbReference type="Gene3D" id="6.10.280.80">
    <property type="entry name" value="NCX, peripheral helical region"/>
    <property type="match status" value="1"/>
</dbReference>
<reference evidence="8" key="1">
    <citation type="submission" date="2023-05" db="EMBL/GenBank/DDBJ databases">
        <title>Sedimentitalea sp. nov. JM2-8.</title>
        <authorList>
            <person name="Huang J."/>
        </authorList>
    </citation>
    <scope>NUCLEOTIDE SEQUENCE [LARGE SCALE GENOMIC DNA]</scope>
    <source>
        <strain evidence="8">KHS03</strain>
    </source>
</reference>
<evidence type="ECO:0000259" key="6">
    <source>
        <dbReference type="Pfam" id="PF01699"/>
    </source>
</evidence>
<feature type="transmembrane region" description="Helical" evidence="5">
    <location>
        <begin position="266"/>
        <end position="285"/>
    </location>
</feature>
<keyword evidence="8" id="KW-1185">Reference proteome</keyword>
<protein>
    <submittedName>
        <fullName evidence="7">Calcium/sodium antiporter</fullName>
    </submittedName>
</protein>
<dbReference type="PANTHER" id="PTHR10846:SF8">
    <property type="entry name" value="INNER MEMBRANE PROTEIN YRBG"/>
    <property type="match status" value="1"/>
</dbReference>
<evidence type="ECO:0000256" key="3">
    <source>
        <dbReference type="ARBA" id="ARBA00022989"/>
    </source>
</evidence>
<accession>A0ABU3VJ91</accession>
<feature type="transmembrane region" description="Helical" evidence="5">
    <location>
        <begin position="231"/>
        <end position="254"/>
    </location>
</feature>
<dbReference type="RefSeq" id="WP_316781036.1">
    <property type="nucleotide sequence ID" value="NZ_JASMWN010000021.1"/>
</dbReference>
<evidence type="ECO:0000256" key="1">
    <source>
        <dbReference type="ARBA" id="ARBA00004141"/>
    </source>
</evidence>